<evidence type="ECO:0000256" key="12">
    <source>
        <dbReference type="PIRSR" id="PIRSR000178-1"/>
    </source>
</evidence>
<evidence type="ECO:0000256" key="2">
    <source>
        <dbReference type="ARBA" id="ARBA00004370"/>
    </source>
</evidence>
<dbReference type="Pfam" id="PF01127">
    <property type="entry name" value="Sdh_cyt"/>
    <property type="match status" value="1"/>
</dbReference>
<dbReference type="EMBL" id="CP016440">
    <property type="protein sequence ID" value="ANY15535.1"/>
    <property type="molecule type" value="Genomic_DNA"/>
</dbReference>
<evidence type="ECO:0000313" key="14">
    <source>
        <dbReference type="EMBL" id="ANY15535.1"/>
    </source>
</evidence>
<dbReference type="RefSeq" id="WP_029578645.1">
    <property type="nucleotide sequence ID" value="NZ_CAJGUP010000124.1"/>
</dbReference>
<dbReference type="GO" id="GO:0009055">
    <property type="term" value="F:electron transfer activity"/>
    <property type="evidence" value="ECO:0007669"/>
    <property type="project" value="InterPro"/>
</dbReference>
<comment type="cofactor">
    <cofactor evidence="12">
        <name>heme</name>
        <dbReference type="ChEBI" id="CHEBI:30413"/>
    </cofactor>
    <text evidence="12">The heme is bound between the two transmembrane subunits.</text>
</comment>
<feature type="transmembrane region" description="Helical" evidence="13">
    <location>
        <begin position="33"/>
        <end position="55"/>
    </location>
</feature>
<dbReference type="KEGG" id="bpdz:BBN53_06265"/>
<dbReference type="GeneID" id="92994577"/>
<keyword evidence="6 13" id="KW-0812">Transmembrane</keyword>
<dbReference type="GO" id="GO:0006099">
    <property type="term" value="P:tricarboxylic acid cycle"/>
    <property type="evidence" value="ECO:0007669"/>
    <property type="project" value="InterPro"/>
</dbReference>
<dbReference type="EMBL" id="CYTV01000006">
    <property type="protein sequence ID" value="CUI83812.1"/>
    <property type="molecule type" value="Genomic_DNA"/>
</dbReference>
<evidence type="ECO:0000313" key="15">
    <source>
        <dbReference type="EMBL" id="CUI83812.1"/>
    </source>
</evidence>
<gene>
    <name evidence="15" type="primary">sdhC</name>
    <name evidence="14" type="ORF">BBN53_06265</name>
    <name evidence="15" type="ORF">ERS370011_02456</name>
</gene>
<feature type="transmembrane region" description="Helical" evidence="13">
    <location>
        <begin position="75"/>
        <end position="95"/>
    </location>
</feature>
<proteinExistence type="inferred from homology"/>
<dbReference type="GO" id="GO:0046872">
    <property type="term" value="F:metal ion binding"/>
    <property type="evidence" value="ECO:0007669"/>
    <property type="project" value="UniProtKB-KW"/>
</dbReference>
<evidence type="ECO:0000256" key="10">
    <source>
        <dbReference type="ARBA" id="ARBA00023136"/>
    </source>
</evidence>
<comment type="similarity">
    <text evidence="3">Belongs to the cytochrome b560 family.</text>
</comment>
<evidence type="ECO:0000256" key="9">
    <source>
        <dbReference type="ARBA" id="ARBA00023004"/>
    </source>
</evidence>
<keyword evidence="5 12" id="KW-0349">Heme</keyword>
<evidence type="ECO:0000256" key="7">
    <source>
        <dbReference type="ARBA" id="ARBA00022723"/>
    </source>
</evidence>
<comment type="function">
    <text evidence="1">Membrane-anchoring subunit of succinate dehydrogenase (SDH).</text>
</comment>
<keyword evidence="8 13" id="KW-1133">Transmembrane helix</keyword>
<evidence type="ECO:0000313" key="17">
    <source>
        <dbReference type="Proteomes" id="UP000092950"/>
    </source>
</evidence>
<dbReference type="Proteomes" id="UP000053096">
    <property type="component" value="Unassembled WGS sequence"/>
</dbReference>
<dbReference type="InterPro" id="IPR034804">
    <property type="entry name" value="SQR/QFR_C/D"/>
</dbReference>
<comment type="subunit">
    <text evidence="11">Part of an enzyme complex containing four subunits: a flavoprotein, an iron-sulfur protein, plus two membrane-anchoring proteins, SdhC and SdhD. The complex can form homotrimers.</text>
</comment>
<reference evidence="14 17" key="2">
    <citation type="submission" date="2016-07" db="EMBL/GenBank/DDBJ databases">
        <title>Complete genome sequences of Bordetella pseudohinzii.</title>
        <authorList>
            <person name="Spilker T."/>
            <person name="Darrah R."/>
            <person name="LiPuma J.J."/>
        </authorList>
    </citation>
    <scope>NUCLEOTIDE SEQUENCE [LARGE SCALE GENOMIC DNA]</scope>
    <source>
        <strain evidence="14 17">HI4681</strain>
    </source>
</reference>
<accession>A0A0J6BZU1</accession>
<protein>
    <recommendedName>
        <fullName evidence="4">Succinate dehydrogenase cytochrome b556 subunit</fullName>
    </recommendedName>
</protein>
<evidence type="ECO:0000256" key="4">
    <source>
        <dbReference type="ARBA" id="ARBA00020076"/>
    </source>
</evidence>
<evidence type="ECO:0000256" key="3">
    <source>
        <dbReference type="ARBA" id="ARBA00007244"/>
    </source>
</evidence>
<comment type="subcellular location">
    <subcellularLocation>
        <location evidence="2">Membrane</location>
    </subcellularLocation>
</comment>
<evidence type="ECO:0000313" key="16">
    <source>
        <dbReference type="Proteomes" id="UP000053096"/>
    </source>
</evidence>
<evidence type="ECO:0000256" key="5">
    <source>
        <dbReference type="ARBA" id="ARBA00022617"/>
    </source>
</evidence>
<dbReference type="Proteomes" id="UP000092950">
    <property type="component" value="Chromosome"/>
</dbReference>
<feature type="transmembrane region" description="Helical" evidence="13">
    <location>
        <begin position="115"/>
        <end position="134"/>
    </location>
</feature>
<evidence type="ECO:0000256" key="13">
    <source>
        <dbReference type="SAM" id="Phobius"/>
    </source>
</evidence>
<dbReference type="PANTHER" id="PTHR10978:SF5">
    <property type="entry name" value="SUCCINATE DEHYDROGENASE CYTOCHROME B560 SUBUNIT, MITOCHONDRIAL"/>
    <property type="match status" value="1"/>
</dbReference>
<evidence type="ECO:0000256" key="11">
    <source>
        <dbReference type="ARBA" id="ARBA00025912"/>
    </source>
</evidence>
<dbReference type="GO" id="GO:0005886">
    <property type="term" value="C:plasma membrane"/>
    <property type="evidence" value="ECO:0007669"/>
    <property type="project" value="TreeGrafter"/>
</dbReference>
<evidence type="ECO:0000256" key="8">
    <source>
        <dbReference type="ARBA" id="ARBA00022989"/>
    </source>
</evidence>
<dbReference type="Gene3D" id="1.20.1300.10">
    <property type="entry name" value="Fumarate reductase/succinate dehydrogenase, transmembrane subunit"/>
    <property type="match status" value="1"/>
</dbReference>
<reference evidence="15 16" key="1">
    <citation type="submission" date="2015-09" db="EMBL/GenBank/DDBJ databases">
        <authorList>
            <person name="Jackson K.R."/>
            <person name="Lunt B.L."/>
            <person name="Fisher J.N.B."/>
            <person name="Gardner A.V."/>
            <person name="Bailey M.E."/>
            <person name="Deus L.M."/>
            <person name="Earl A.S."/>
            <person name="Gibby P.D."/>
            <person name="Hartmann K.A."/>
            <person name="Liu J.E."/>
            <person name="Manci A.M."/>
            <person name="Nielsen D.A."/>
            <person name="Solomon M.B."/>
            <person name="Breakwell D.P."/>
            <person name="Burnett S.H."/>
            <person name="Grose J.H."/>
        </authorList>
    </citation>
    <scope>NUCLEOTIDE SEQUENCE [LARGE SCALE GENOMIC DNA]</scope>
    <source>
        <strain evidence="15 16">2789STDY5608636</strain>
    </source>
</reference>
<keyword evidence="17" id="KW-1185">Reference proteome</keyword>
<keyword evidence="7 12" id="KW-0479">Metal-binding</keyword>
<dbReference type="PIRSF" id="PIRSF000178">
    <property type="entry name" value="SDH_cyt_b560"/>
    <property type="match status" value="1"/>
</dbReference>
<dbReference type="OrthoDB" id="9799441at2"/>
<dbReference type="InterPro" id="IPR000701">
    <property type="entry name" value="SuccDH_FuR_B_TM-su"/>
</dbReference>
<dbReference type="AlphaFoldDB" id="A0A0J6BZU1"/>
<organism evidence="15 16">
    <name type="scientific">Bordetella pseudohinzii</name>
    <dbReference type="NCBI Taxonomy" id="1331258"/>
    <lineage>
        <taxon>Bacteria</taxon>
        <taxon>Pseudomonadati</taxon>
        <taxon>Pseudomonadota</taxon>
        <taxon>Betaproteobacteria</taxon>
        <taxon>Burkholderiales</taxon>
        <taxon>Alcaligenaceae</taxon>
        <taxon>Bordetella</taxon>
    </lineage>
</organism>
<dbReference type="SUPFAM" id="SSF81343">
    <property type="entry name" value="Fumarate reductase respiratory complex transmembrane subunits"/>
    <property type="match status" value="1"/>
</dbReference>
<sequence>MSDSAAKPRPQFRNISVPQILSYRLPLAGKLSILHRVSGALLFLCLPLVIVPLFAASVTSPESFAQVAQYAANPLVKLVLLVLIWGYLHHFCAGIRYLVLDLHIGIDKASSRKSAAAVFAVSLVLTLVFALKLFGVL</sequence>
<keyword evidence="10 13" id="KW-0472">Membrane</keyword>
<dbReference type="InterPro" id="IPR014314">
    <property type="entry name" value="Succ_DH_cytb556"/>
</dbReference>
<accession>A0A0M7FP05</accession>
<keyword evidence="9 12" id="KW-0408">Iron</keyword>
<dbReference type="NCBIfam" id="TIGR02970">
    <property type="entry name" value="succ_dehyd_cytB"/>
    <property type="match status" value="1"/>
</dbReference>
<feature type="binding site" description="axial binding residue" evidence="12">
    <location>
        <position position="90"/>
    </location>
    <ligand>
        <name>heme</name>
        <dbReference type="ChEBI" id="CHEBI:30413"/>
        <note>ligand shared with second transmembrane subunit</note>
    </ligand>
    <ligandPart>
        <name>Fe</name>
        <dbReference type="ChEBI" id="CHEBI:18248"/>
    </ligandPart>
</feature>
<evidence type="ECO:0000256" key="1">
    <source>
        <dbReference type="ARBA" id="ARBA00004050"/>
    </source>
</evidence>
<evidence type="ECO:0000256" key="6">
    <source>
        <dbReference type="ARBA" id="ARBA00022692"/>
    </source>
</evidence>
<name>A0A0J6BZU1_9BORD</name>
<dbReference type="PANTHER" id="PTHR10978">
    <property type="entry name" value="SUCCINATE DEHYDROGENASE CYTOCHROME B560 SUBUNIT"/>
    <property type="match status" value="1"/>
</dbReference>
<dbReference type="CDD" id="cd03499">
    <property type="entry name" value="SQR_TypeC_SdhC"/>
    <property type="match status" value="1"/>
</dbReference>